<dbReference type="InterPro" id="IPR002397">
    <property type="entry name" value="Cyt_P450_B"/>
</dbReference>
<dbReference type="PANTHER" id="PTHR46696:SF1">
    <property type="entry name" value="CYTOCHROME P450 YJIB-RELATED"/>
    <property type="match status" value="1"/>
</dbReference>
<name>A0ABZ1P352_STRVL</name>
<dbReference type="PANTHER" id="PTHR46696">
    <property type="entry name" value="P450, PUTATIVE (EUROFUNG)-RELATED"/>
    <property type="match status" value="1"/>
</dbReference>
<keyword evidence="3" id="KW-1185">Reference proteome</keyword>
<dbReference type="Gene3D" id="1.10.630.10">
    <property type="entry name" value="Cytochrome P450"/>
    <property type="match status" value="1"/>
</dbReference>
<evidence type="ECO:0000256" key="1">
    <source>
        <dbReference type="ARBA" id="ARBA00010617"/>
    </source>
</evidence>
<dbReference type="InterPro" id="IPR001128">
    <property type="entry name" value="Cyt_P450"/>
</dbReference>
<protein>
    <submittedName>
        <fullName evidence="2">Cytochrome P450</fullName>
    </submittedName>
</protein>
<dbReference type="Proteomes" id="UP001341259">
    <property type="component" value="Chromosome"/>
</dbReference>
<reference evidence="2 3" key="1">
    <citation type="submission" date="2022-10" db="EMBL/GenBank/DDBJ databases">
        <title>The complete genomes of actinobacterial strains from the NBC collection.</title>
        <authorList>
            <person name="Joergensen T.S."/>
            <person name="Alvarez Arevalo M."/>
            <person name="Sterndorff E.B."/>
            <person name="Faurdal D."/>
            <person name="Vuksanovic O."/>
            <person name="Mourched A.-S."/>
            <person name="Charusanti P."/>
            <person name="Shaw S."/>
            <person name="Blin K."/>
            <person name="Weber T."/>
        </authorList>
    </citation>
    <scope>NUCLEOTIDE SEQUENCE [LARGE SCALE GENOMIC DNA]</scope>
    <source>
        <strain evidence="2 3">NBC_00456</strain>
    </source>
</reference>
<gene>
    <name evidence="2" type="ORF">OHB29_38975</name>
</gene>
<proteinExistence type="inferred from homology"/>
<accession>A0ABZ1P352</accession>
<evidence type="ECO:0000313" key="2">
    <source>
        <dbReference type="EMBL" id="WUG98486.1"/>
    </source>
</evidence>
<dbReference type="RefSeq" id="WP_328346349.1">
    <property type="nucleotide sequence ID" value="NZ_CP107906.1"/>
</dbReference>
<dbReference type="PRINTS" id="PR00359">
    <property type="entry name" value="BP450"/>
</dbReference>
<dbReference type="CDD" id="cd11030">
    <property type="entry name" value="CYP105-like"/>
    <property type="match status" value="1"/>
</dbReference>
<dbReference type="EMBL" id="CP107906">
    <property type="protein sequence ID" value="WUG98486.1"/>
    <property type="molecule type" value="Genomic_DNA"/>
</dbReference>
<dbReference type="SUPFAM" id="SSF48264">
    <property type="entry name" value="Cytochrome P450"/>
    <property type="match status" value="1"/>
</dbReference>
<dbReference type="InterPro" id="IPR036396">
    <property type="entry name" value="Cyt_P450_sf"/>
</dbReference>
<organism evidence="2 3">
    <name type="scientific">Streptomyces violaceus</name>
    <name type="common">Streptomyces venezuelae</name>
    <dbReference type="NCBI Taxonomy" id="1936"/>
    <lineage>
        <taxon>Bacteria</taxon>
        <taxon>Bacillati</taxon>
        <taxon>Actinomycetota</taxon>
        <taxon>Actinomycetes</taxon>
        <taxon>Kitasatosporales</taxon>
        <taxon>Streptomycetaceae</taxon>
        <taxon>Streptomyces</taxon>
    </lineage>
</organism>
<comment type="similarity">
    <text evidence="1">Belongs to the cytochrome P450 family.</text>
</comment>
<dbReference type="Pfam" id="PF00067">
    <property type="entry name" value="p450"/>
    <property type="match status" value="1"/>
</dbReference>
<sequence>MSDSRAPMPEWPMPRTCPYAPPDQYAELRQGPLVRVRVGGGEAWLVTRHDQVRAVLTDSRFSSDDQMPGFPVRVQLPPEPKVMSFFRMDDPEHGRLRRMAQTEFTARRTRALRPAVDELVERLLDGLAAGPRPVDIVREYALALPALVIARLFSVPEEDQSQFTARSETILTPDADPNEVYGAFVAMTEYLDRLVTERERRPQDDLLSRLATRYVLTGELTHEDLVAMARLFLVAGHETTIHQIALSVLSLLRAPDQLAELRDRPELYPQAVEEALRYWSIAQDNQVRVAVGDVELGGAAIAKGDGVILALPAANHDERVFADPGRFDIHRDAGRHIAFGYGAHRLTQRCDRRRKR</sequence>
<evidence type="ECO:0000313" key="3">
    <source>
        <dbReference type="Proteomes" id="UP001341259"/>
    </source>
</evidence>